<feature type="chain" id="PRO_5038664018" evidence="1">
    <location>
        <begin position="29"/>
        <end position="391"/>
    </location>
</feature>
<dbReference type="AlphaFoldDB" id="A0A1G7THY5"/>
<dbReference type="Proteomes" id="UP000199708">
    <property type="component" value="Unassembled WGS sequence"/>
</dbReference>
<dbReference type="OrthoDB" id="2139129at2"/>
<protein>
    <submittedName>
        <fullName evidence="2">Uncharacterized protein</fullName>
    </submittedName>
</protein>
<dbReference type="STRING" id="120956.SAMN05421791_1062"/>
<organism evidence="2 3">
    <name type="scientific">Facklamia miroungae</name>
    <dbReference type="NCBI Taxonomy" id="120956"/>
    <lineage>
        <taxon>Bacteria</taxon>
        <taxon>Bacillati</taxon>
        <taxon>Bacillota</taxon>
        <taxon>Bacilli</taxon>
        <taxon>Lactobacillales</taxon>
        <taxon>Aerococcaceae</taxon>
        <taxon>Facklamia</taxon>
    </lineage>
</organism>
<accession>A0A1G7THY5</accession>
<dbReference type="EMBL" id="FNCK01000006">
    <property type="protein sequence ID" value="SDG34140.1"/>
    <property type="molecule type" value="Genomic_DNA"/>
</dbReference>
<evidence type="ECO:0000256" key="1">
    <source>
        <dbReference type="SAM" id="SignalP"/>
    </source>
</evidence>
<reference evidence="2 3" key="1">
    <citation type="submission" date="2016-10" db="EMBL/GenBank/DDBJ databases">
        <authorList>
            <person name="de Groot N.N."/>
        </authorList>
    </citation>
    <scope>NUCLEOTIDE SEQUENCE [LARGE SCALE GENOMIC DNA]</scope>
    <source>
        <strain evidence="2 3">ATCC BAA-466</strain>
    </source>
</reference>
<feature type="signal peptide" evidence="1">
    <location>
        <begin position="1"/>
        <end position="28"/>
    </location>
</feature>
<keyword evidence="1" id="KW-0732">Signal</keyword>
<evidence type="ECO:0000313" key="3">
    <source>
        <dbReference type="Proteomes" id="UP000199708"/>
    </source>
</evidence>
<keyword evidence="3" id="KW-1185">Reference proteome</keyword>
<proteinExistence type="predicted"/>
<evidence type="ECO:0000313" key="2">
    <source>
        <dbReference type="EMBL" id="SDG34140.1"/>
    </source>
</evidence>
<sequence>MGKKGIGFCIKFCLSMLFSLQLFTPDFASANQLLKEDLQENSTMREEVFDKDLLDQLSKSLSDLEKIEKFEVKMSWTNLDQEQQMGQATFQMDAKKGNLKGNVMYNLDNYYPPEAHLNFISYGRHRLLYIQEFELLNSLAYFKQAHFDYRFDESVNKYNDLYTEFSDESIDTINLIEKPSASLIVIPNMDKLKKIDSGQISYDEGQYHLNIERMDIPSLFFDKEPFFSMSYKIDHLIQAPSSSTMQSFQDWENHFNHQIKINEEANDFLLGVKIESELPNRSKKNDNHYRTPQFNKLFSLSSQGLTEKLTGFKMDYDPIKKTLKVVVEGIVEDVAFNFFSKDTAELSTKRVRLEYSFEPKEVIIPERETLKTISPAAANYLMEELLTKENE</sequence>
<dbReference type="RefSeq" id="WP_090290014.1">
    <property type="nucleotide sequence ID" value="NZ_FNCK01000006.1"/>
</dbReference>
<gene>
    <name evidence="2" type="ORF">SAMN05421791_1062</name>
</gene>
<name>A0A1G7THY5_9LACT</name>